<reference evidence="1 2" key="1">
    <citation type="journal article" date="2022" name="Int. J. Syst. Evol. Microbiol.">
        <title>Miniphocaeibacter halophilus sp. nov., an ammonium-tolerant acetate-producing bacterium isolated from a biogas system.</title>
        <authorList>
            <person name="Schnurer A."/>
            <person name="Singh A."/>
            <person name="Bi S."/>
            <person name="Qiao W."/>
            <person name="Westerholm M."/>
        </authorList>
    </citation>
    <scope>NUCLEOTIDE SEQUENCE [LARGE SCALE GENOMIC DNA]</scope>
    <source>
        <strain evidence="1 2">AMB_01</strain>
    </source>
</reference>
<organism evidence="1 2">
    <name type="scientific">Miniphocaeibacter halophilus</name>
    <dbReference type="NCBI Taxonomy" id="2931922"/>
    <lineage>
        <taxon>Bacteria</taxon>
        <taxon>Bacillati</taxon>
        <taxon>Bacillota</taxon>
        <taxon>Tissierellia</taxon>
        <taxon>Tissierellales</taxon>
        <taxon>Peptoniphilaceae</taxon>
        <taxon>Miniphocaeibacter</taxon>
    </lineage>
</organism>
<name>A0AC61MVT5_9FIRM</name>
<protein>
    <submittedName>
        <fullName evidence="1">CoA pyrophosphatase</fullName>
    </submittedName>
</protein>
<evidence type="ECO:0000313" key="1">
    <source>
        <dbReference type="EMBL" id="QQK08430.1"/>
    </source>
</evidence>
<gene>
    <name evidence="1" type="ORF">JFY71_02520</name>
</gene>
<sequence length="203" mass="23679">MNIERIFQNYEPKPIGMKKEYSVIILITKINEEDHIIFEKRSKHISQPGEVSLPGGKVELGETPLMAAKREASEELGVNIQKINIIGEMDYIYNLNNSIIWVFIGEIKNCNLGDFKSNSEVEYLFTYPVSYFFKNKPQIYSSNLENNFEEDFPFELIPNGKDYRFSELNNDIYFYENTKPLIWGLTAKIISKFIEICEGEMNE</sequence>
<dbReference type="Proteomes" id="UP000595814">
    <property type="component" value="Chromosome"/>
</dbReference>
<accession>A0AC61MVT5</accession>
<dbReference type="EMBL" id="CP066744">
    <property type="protein sequence ID" value="QQK08430.1"/>
    <property type="molecule type" value="Genomic_DNA"/>
</dbReference>
<keyword evidence="2" id="KW-1185">Reference proteome</keyword>
<proteinExistence type="predicted"/>
<evidence type="ECO:0000313" key="2">
    <source>
        <dbReference type="Proteomes" id="UP000595814"/>
    </source>
</evidence>